<dbReference type="EMBL" id="JBANMG010000002">
    <property type="protein sequence ID" value="KAK6956211.1"/>
    <property type="molecule type" value="Genomic_DNA"/>
</dbReference>
<evidence type="ECO:0000256" key="1">
    <source>
        <dbReference type="SAM" id="Phobius"/>
    </source>
</evidence>
<reference evidence="2 3" key="1">
    <citation type="journal article" date="2024" name="Front Chem Biol">
        <title>Unveiling the potential of Daldinia eschscholtzii MFLUCC 19-0629 through bioactivity and bioinformatics studies for enhanced sustainable agriculture production.</title>
        <authorList>
            <person name="Brooks S."/>
            <person name="Weaver J.A."/>
            <person name="Klomchit A."/>
            <person name="Alharthi S.A."/>
            <person name="Onlamun T."/>
            <person name="Nurani R."/>
            <person name="Vong T.K."/>
            <person name="Alberti F."/>
            <person name="Greco C."/>
        </authorList>
    </citation>
    <scope>NUCLEOTIDE SEQUENCE [LARGE SCALE GENOMIC DNA]</scope>
    <source>
        <strain evidence="2">MFLUCC 19-0629</strain>
    </source>
</reference>
<feature type="transmembrane region" description="Helical" evidence="1">
    <location>
        <begin position="149"/>
        <end position="169"/>
    </location>
</feature>
<gene>
    <name evidence="2" type="ORF">Daesc_001484</name>
</gene>
<proteinExistence type="predicted"/>
<keyword evidence="3" id="KW-1185">Reference proteome</keyword>
<protein>
    <submittedName>
        <fullName evidence="2">Uncharacterized protein</fullName>
    </submittedName>
</protein>
<dbReference type="Proteomes" id="UP001369815">
    <property type="component" value="Unassembled WGS sequence"/>
</dbReference>
<accession>A0AAX6MVK0</accession>
<evidence type="ECO:0000313" key="2">
    <source>
        <dbReference type="EMBL" id="KAK6956211.1"/>
    </source>
</evidence>
<evidence type="ECO:0000313" key="3">
    <source>
        <dbReference type="Proteomes" id="UP001369815"/>
    </source>
</evidence>
<dbReference type="AlphaFoldDB" id="A0AAX6MVK0"/>
<organism evidence="2 3">
    <name type="scientific">Daldinia eschscholtzii</name>
    <dbReference type="NCBI Taxonomy" id="292717"/>
    <lineage>
        <taxon>Eukaryota</taxon>
        <taxon>Fungi</taxon>
        <taxon>Dikarya</taxon>
        <taxon>Ascomycota</taxon>
        <taxon>Pezizomycotina</taxon>
        <taxon>Sordariomycetes</taxon>
        <taxon>Xylariomycetidae</taxon>
        <taxon>Xylariales</taxon>
        <taxon>Hypoxylaceae</taxon>
        <taxon>Daldinia</taxon>
    </lineage>
</organism>
<sequence>MDNFQVHVDDSSTSRVCSGPNFLSDLIQGDGEAERFVIHVGSNSYILFLTSTSYPYPEWEATDAVEFCRYTITKSKTYGVCIFSLADSKLMNEGSSAKCMVLSILKTTSHGAASVRDVQTFRFMKQSAPGLPGVGMNRISSCVGRRSCLVALLTILAVLVASAVAFLALHSAPYHSKEGIWERYNIEGSRGPRYQLQFDHHNVSEWEERYPNPNQEWFLRIDDQAMIPLDLVTDEELRYQHWFQERYSEANNIRLEGKYLQTAFLSDPDIIQVPVDKTFHMAHCVVALRRYWTARESKSHVCPRDIDYRHMKHCLDALDMWAFPEGPQHSLPLSGHDSSMHNHDGHKSRIRNNGYWIDESDDSRLIWKTKVCFD</sequence>
<comment type="caution">
    <text evidence="2">The sequence shown here is derived from an EMBL/GenBank/DDBJ whole genome shotgun (WGS) entry which is preliminary data.</text>
</comment>
<keyword evidence="1" id="KW-1133">Transmembrane helix</keyword>
<keyword evidence="1" id="KW-0812">Transmembrane</keyword>
<keyword evidence="1" id="KW-0472">Membrane</keyword>
<name>A0AAX6MVK0_9PEZI</name>